<dbReference type="FunFam" id="1.10.510.10:FF:000754">
    <property type="entry name" value="Interleukin-1 receptor-associated kinase"/>
    <property type="match status" value="1"/>
</dbReference>
<dbReference type="Gene3D" id="1.10.510.10">
    <property type="entry name" value="Transferase(Phosphotransferase) domain 1"/>
    <property type="match status" value="1"/>
</dbReference>
<evidence type="ECO:0000313" key="14">
    <source>
        <dbReference type="Proteomes" id="UP001292094"/>
    </source>
</evidence>
<comment type="similarity">
    <text evidence="1">Belongs to the protein kinase superfamily. TKL Ser/Thr protein kinase family. Pelle subfamily.</text>
</comment>
<evidence type="ECO:0000256" key="6">
    <source>
        <dbReference type="ARBA" id="ARBA00022777"/>
    </source>
</evidence>
<sequence>MVLVVLVVVVVCDGDLYDDLLVVCDGDLGCVDNLTLFIPLEKGNFRYFRVLDRMQAVEDSEHDPGITAASEIRFLPSWAKSQLAHILEVTHGWREVMGRVPGPPWTPGHPLPQDQHYPRKYSSDDITLVSKECSRDRREGFQVLMEEWGTSGRQRPTVADLLAILQLTKLYRAMDYLTVNVMKGEAIAREDNIDDTERQLDQALEQDCRVHNQFVYGQPDFGSVHVQPSPLSSGKVTTDISTLSLGTQASIPSTVILDPFPVPQDSYHTLQDHPPQNYYHASQDHNHAHHVPITPMDIHSSHSNPSHIPQDPHNSPIEPNNSSTPDSSQPQHLDTSVLEGLDASGFAHFPCTIMKEITNDFTGLHVDEGGNKLGEGAFGVVFLASVIVGGHPKRVAIKKLNAGEIKVEEQFKTEIEVLSRCVHVNLLRLVGYSCDGPAWCLLYDYMSNGNLQDRLDCKGGSSPLGWETRVRIGEGSARGIAYLHTMQDRPLVHRDIKSANILLDHDLIPKVGDFGLVRLGGSGTHTRTLIKTTTVFGTSAYMAPEAFRGDISVKMDTFSFGIVLLELLTGLPSFDQDREGCDLLSYVQESEATVDQLLDGQAGTWDHSVAKQLFTLAELCTQGKKNRPTMVQLLTQYPIL</sequence>
<dbReference type="InterPro" id="IPR000719">
    <property type="entry name" value="Prot_kinase_dom"/>
</dbReference>
<keyword evidence="14" id="KW-1185">Reference proteome</keyword>
<evidence type="ECO:0000256" key="2">
    <source>
        <dbReference type="ARBA" id="ARBA00012513"/>
    </source>
</evidence>
<comment type="catalytic activity">
    <reaction evidence="8">
        <text>L-threonyl-[protein] + ATP = O-phospho-L-threonyl-[protein] + ADP + H(+)</text>
        <dbReference type="Rhea" id="RHEA:46608"/>
        <dbReference type="Rhea" id="RHEA-COMP:11060"/>
        <dbReference type="Rhea" id="RHEA-COMP:11605"/>
        <dbReference type="ChEBI" id="CHEBI:15378"/>
        <dbReference type="ChEBI" id="CHEBI:30013"/>
        <dbReference type="ChEBI" id="CHEBI:30616"/>
        <dbReference type="ChEBI" id="CHEBI:61977"/>
        <dbReference type="ChEBI" id="CHEBI:456216"/>
        <dbReference type="EC" id="2.7.11.1"/>
    </reaction>
</comment>
<dbReference type="InterPro" id="IPR029397">
    <property type="entry name" value="Tube_Death"/>
</dbReference>
<accession>A0AAE1TMB8</accession>
<evidence type="ECO:0000256" key="11">
    <source>
        <dbReference type="SAM" id="MobiDB-lite"/>
    </source>
</evidence>
<comment type="caution">
    <text evidence="13">The sequence shown here is derived from an EMBL/GenBank/DDBJ whole genome shotgun (WGS) entry which is preliminary data.</text>
</comment>
<keyword evidence="4" id="KW-0808">Transferase</keyword>
<evidence type="ECO:0000256" key="10">
    <source>
        <dbReference type="PROSITE-ProRule" id="PRU10141"/>
    </source>
</evidence>
<dbReference type="AlphaFoldDB" id="A0AAE1TMB8"/>
<keyword evidence="3" id="KW-0723">Serine/threonine-protein kinase</keyword>
<dbReference type="PANTHER" id="PTHR47989">
    <property type="entry name" value="OS01G0750732 PROTEIN"/>
    <property type="match status" value="1"/>
</dbReference>
<feature type="compositionally biased region" description="Polar residues" evidence="11">
    <location>
        <begin position="317"/>
        <end position="333"/>
    </location>
</feature>
<dbReference type="SUPFAM" id="SSF56112">
    <property type="entry name" value="Protein kinase-like (PK-like)"/>
    <property type="match status" value="1"/>
</dbReference>
<organism evidence="13 14">
    <name type="scientific">Petrolisthes manimaculis</name>
    <dbReference type="NCBI Taxonomy" id="1843537"/>
    <lineage>
        <taxon>Eukaryota</taxon>
        <taxon>Metazoa</taxon>
        <taxon>Ecdysozoa</taxon>
        <taxon>Arthropoda</taxon>
        <taxon>Crustacea</taxon>
        <taxon>Multicrustacea</taxon>
        <taxon>Malacostraca</taxon>
        <taxon>Eumalacostraca</taxon>
        <taxon>Eucarida</taxon>
        <taxon>Decapoda</taxon>
        <taxon>Pleocyemata</taxon>
        <taxon>Anomura</taxon>
        <taxon>Galatheoidea</taxon>
        <taxon>Porcellanidae</taxon>
        <taxon>Petrolisthes</taxon>
    </lineage>
</organism>
<dbReference type="Gene3D" id="3.30.200.20">
    <property type="entry name" value="Phosphorylase Kinase, domain 1"/>
    <property type="match status" value="1"/>
</dbReference>
<evidence type="ECO:0000313" key="13">
    <source>
        <dbReference type="EMBL" id="KAK4288544.1"/>
    </source>
</evidence>
<feature type="domain" description="Protein kinase" evidence="12">
    <location>
        <begin position="367"/>
        <end position="640"/>
    </location>
</feature>
<dbReference type="Pfam" id="PF00069">
    <property type="entry name" value="Pkinase"/>
    <property type="match status" value="1"/>
</dbReference>
<evidence type="ECO:0000259" key="12">
    <source>
        <dbReference type="PROSITE" id="PS50011"/>
    </source>
</evidence>
<dbReference type="PROSITE" id="PS00107">
    <property type="entry name" value="PROTEIN_KINASE_ATP"/>
    <property type="match status" value="1"/>
</dbReference>
<dbReference type="SUPFAM" id="SSF47986">
    <property type="entry name" value="DEATH domain"/>
    <property type="match status" value="1"/>
</dbReference>
<name>A0AAE1TMB8_9EUCA</name>
<reference evidence="13" key="1">
    <citation type="submission" date="2023-11" db="EMBL/GenBank/DDBJ databases">
        <title>Genome assemblies of two species of porcelain crab, Petrolisthes cinctipes and Petrolisthes manimaculis (Anomura: Porcellanidae).</title>
        <authorList>
            <person name="Angst P."/>
        </authorList>
    </citation>
    <scope>NUCLEOTIDE SEQUENCE</scope>
    <source>
        <strain evidence="13">PB745_02</strain>
        <tissue evidence="13">Gill</tissue>
    </source>
</reference>
<dbReference type="PROSITE" id="PS00108">
    <property type="entry name" value="PROTEIN_KINASE_ST"/>
    <property type="match status" value="1"/>
</dbReference>
<evidence type="ECO:0000256" key="9">
    <source>
        <dbReference type="ARBA" id="ARBA00048679"/>
    </source>
</evidence>
<dbReference type="InterPro" id="IPR008271">
    <property type="entry name" value="Ser/Thr_kinase_AS"/>
</dbReference>
<proteinExistence type="inferred from homology"/>
<evidence type="ECO:0000256" key="8">
    <source>
        <dbReference type="ARBA" id="ARBA00047899"/>
    </source>
</evidence>
<keyword evidence="7 10" id="KW-0067">ATP-binding</keyword>
<comment type="catalytic activity">
    <reaction evidence="9">
        <text>L-seryl-[protein] + ATP = O-phospho-L-seryl-[protein] + ADP + H(+)</text>
        <dbReference type="Rhea" id="RHEA:17989"/>
        <dbReference type="Rhea" id="RHEA-COMP:9863"/>
        <dbReference type="Rhea" id="RHEA-COMP:11604"/>
        <dbReference type="ChEBI" id="CHEBI:15378"/>
        <dbReference type="ChEBI" id="CHEBI:29999"/>
        <dbReference type="ChEBI" id="CHEBI:30616"/>
        <dbReference type="ChEBI" id="CHEBI:83421"/>
        <dbReference type="ChEBI" id="CHEBI:456216"/>
        <dbReference type="EC" id="2.7.11.1"/>
    </reaction>
</comment>
<evidence type="ECO:0000256" key="5">
    <source>
        <dbReference type="ARBA" id="ARBA00022741"/>
    </source>
</evidence>
<feature type="region of interest" description="Disordered" evidence="11">
    <location>
        <begin position="291"/>
        <end position="333"/>
    </location>
</feature>
<gene>
    <name evidence="13" type="ORF">Pmani_038430</name>
</gene>
<dbReference type="GO" id="GO:0005524">
    <property type="term" value="F:ATP binding"/>
    <property type="evidence" value="ECO:0007669"/>
    <property type="project" value="UniProtKB-UniRule"/>
</dbReference>
<evidence type="ECO:0000256" key="1">
    <source>
        <dbReference type="ARBA" id="ARBA00008718"/>
    </source>
</evidence>
<dbReference type="InterPro" id="IPR011009">
    <property type="entry name" value="Kinase-like_dom_sf"/>
</dbReference>
<dbReference type="InterPro" id="IPR017441">
    <property type="entry name" value="Protein_kinase_ATP_BS"/>
</dbReference>
<evidence type="ECO:0000256" key="7">
    <source>
        <dbReference type="ARBA" id="ARBA00022840"/>
    </source>
</evidence>
<dbReference type="GO" id="GO:0004674">
    <property type="term" value="F:protein serine/threonine kinase activity"/>
    <property type="evidence" value="ECO:0007669"/>
    <property type="project" value="UniProtKB-KW"/>
</dbReference>
<dbReference type="InterPro" id="IPR011029">
    <property type="entry name" value="DEATH-like_dom_sf"/>
</dbReference>
<keyword evidence="5 10" id="KW-0547">Nucleotide-binding</keyword>
<evidence type="ECO:0000256" key="4">
    <source>
        <dbReference type="ARBA" id="ARBA00022679"/>
    </source>
</evidence>
<dbReference type="Proteomes" id="UP001292094">
    <property type="component" value="Unassembled WGS sequence"/>
</dbReference>
<dbReference type="Gene3D" id="1.10.533.10">
    <property type="entry name" value="Death Domain, Fas"/>
    <property type="match status" value="1"/>
</dbReference>
<dbReference type="PANTHER" id="PTHR47989:SF47">
    <property type="entry name" value="SERINE_THREONINE-PROTEIN KINASE PBL28-RELATED"/>
    <property type="match status" value="1"/>
</dbReference>
<dbReference type="Pfam" id="PF14786">
    <property type="entry name" value="Death_2"/>
    <property type="match status" value="1"/>
</dbReference>
<feature type="binding site" evidence="10">
    <location>
        <position position="399"/>
    </location>
    <ligand>
        <name>ATP</name>
        <dbReference type="ChEBI" id="CHEBI:30616"/>
    </ligand>
</feature>
<dbReference type="EMBL" id="JAWZYT010006253">
    <property type="protein sequence ID" value="KAK4288544.1"/>
    <property type="molecule type" value="Genomic_DNA"/>
</dbReference>
<evidence type="ECO:0000256" key="3">
    <source>
        <dbReference type="ARBA" id="ARBA00022527"/>
    </source>
</evidence>
<dbReference type="SMART" id="SM00220">
    <property type="entry name" value="S_TKc"/>
    <property type="match status" value="1"/>
</dbReference>
<dbReference type="EC" id="2.7.11.1" evidence="2"/>
<protein>
    <recommendedName>
        <fullName evidence="2">non-specific serine/threonine protein kinase</fullName>
        <ecNumber evidence="2">2.7.11.1</ecNumber>
    </recommendedName>
</protein>
<dbReference type="PROSITE" id="PS50011">
    <property type="entry name" value="PROTEIN_KINASE_DOM"/>
    <property type="match status" value="1"/>
</dbReference>
<keyword evidence="6" id="KW-0418">Kinase</keyword>